<dbReference type="PRINTS" id="PR00507">
    <property type="entry name" value="N12N6MTFRASE"/>
</dbReference>
<dbReference type="InterPro" id="IPR050953">
    <property type="entry name" value="N4_N6_ade-DNA_methylase"/>
</dbReference>
<keyword evidence="5" id="KW-0680">Restriction system</keyword>
<evidence type="ECO:0000313" key="9">
    <source>
        <dbReference type="EMBL" id="MCX8997666.1"/>
    </source>
</evidence>
<evidence type="ECO:0000256" key="6">
    <source>
        <dbReference type="ARBA" id="ARBA00023125"/>
    </source>
</evidence>
<dbReference type="GO" id="GO:0009307">
    <property type="term" value="P:DNA restriction-modification system"/>
    <property type="evidence" value="ECO:0007669"/>
    <property type="project" value="UniProtKB-KW"/>
</dbReference>
<keyword evidence="3" id="KW-0808">Transferase</keyword>
<sequence length="513" mass="56771">MVNELTELVEVSRRIAPALIQADTARREVSPTLDPKQRSKLGQFMTPAPVASFMAGMFDRLPKSIRLLDAGAGVGSLTAAFVREAISRKDRPRSIDVTTFEVDPLLGQHLAETLIACAEECEEAGIAFTSRIVADDYILHSAEPLLSEHSEAEQYDCAILNPPYAKINTGSKARKALSTMGIETTNLYTAFVAVALDQLKPGGQLVAITPRSFCNGSYFEPFRRFMLEHSALRKIHVYESRKQAFKDDEVLQENIIYQLIKSEPQPATVRISLSHSPQDLDASARDVQFADVVLPNDPHVFIRLAVSAEDGDLALRVQALPCTLRDLGVTVSTGRVVDFRARDFLRKDPEPGSVPLIYPCHFNGGYVSWPKPGAKKPNALVSNDETAALMVPCGTYVLTKRFSSKEEKRRLVAVVYDPVRIDAEVVGFENHLNYFHLNGEGLPGDLARGLALFLNSTAVDQYFRQFSGHTQVNATDLRNLHYPTVKQLEEAGRHFGKVLPEQEKIDAIVEALL</sequence>
<dbReference type="RefSeq" id="WP_306411446.1">
    <property type="nucleotide sequence ID" value="NZ_JANFPI010000003.1"/>
</dbReference>
<name>A0AAE3N0K1_9HYPH</name>
<keyword evidence="2 9" id="KW-0489">Methyltransferase</keyword>
<dbReference type="EMBL" id="JANFPI010000003">
    <property type="protein sequence ID" value="MCX8997666.1"/>
    <property type="molecule type" value="Genomic_DNA"/>
</dbReference>
<dbReference type="InterPro" id="IPR029063">
    <property type="entry name" value="SAM-dependent_MTases_sf"/>
</dbReference>
<evidence type="ECO:0000256" key="7">
    <source>
        <dbReference type="ARBA" id="ARBA00047942"/>
    </source>
</evidence>
<organism evidence="9 10">
    <name type="scientific">Ectorhizobium quercum</name>
    <dbReference type="NCBI Taxonomy" id="2965071"/>
    <lineage>
        <taxon>Bacteria</taxon>
        <taxon>Pseudomonadati</taxon>
        <taxon>Pseudomonadota</taxon>
        <taxon>Alphaproteobacteria</taxon>
        <taxon>Hyphomicrobiales</taxon>
        <taxon>Rhizobiaceae</taxon>
        <taxon>Ectorhizobium</taxon>
    </lineage>
</organism>
<dbReference type="SUPFAM" id="SSF53335">
    <property type="entry name" value="S-adenosyl-L-methionine-dependent methyltransferases"/>
    <property type="match status" value="1"/>
</dbReference>
<dbReference type="GO" id="GO:0032259">
    <property type="term" value="P:methylation"/>
    <property type="evidence" value="ECO:0007669"/>
    <property type="project" value="UniProtKB-KW"/>
</dbReference>
<dbReference type="Pfam" id="PF07669">
    <property type="entry name" value="Eco57I"/>
    <property type="match status" value="1"/>
</dbReference>
<evidence type="ECO:0000259" key="8">
    <source>
        <dbReference type="Pfam" id="PF07669"/>
    </source>
</evidence>
<proteinExistence type="predicted"/>
<keyword evidence="10" id="KW-1185">Reference proteome</keyword>
<evidence type="ECO:0000256" key="4">
    <source>
        <dbReference type="ARBA" id="ARBA00022691"/>
    </source>
</evidence>
<dbReference type="GO" id="GO:0003677">
    <property type="term" value="F:DNA binding"/>
    <property type="evidence" value="ECO:0007669"/>
    <property type="project" value="UniProtKB-KW"/>
</dbReference>
<feature type="domain" description="Type II methyltransferase M.TaqI-like" evidence="8">
    <location>
        <begin position="140"/>
        <end position="245"/>
    </location>
</feature>
<evidence type="ECO:0000313" key="10">
    <source>
        <dbReference type="Proteomes" id="UP001208771"/>
    </source>
</evidence>
<keyword evidence="6" id="KW-0238">DNA-binding</keyword>
<dbReference type="PANTHER" id="PTHR33841:SF6">
    <property type="entry name" value="TYPE II METHYLTRANSFERASE M.HINDII"/>
    <property type="match status" value="1"/>
</dbReference>
<dbReference type="GO" id="GO:0009007">
    <property type="term" value="F:site-specific DNA-methyltransferase (adenine-specific) activity"/>
    <property type="evidence" value="ECO:0007669"/>
    <property type="project" value="UniProtKB-EC"/>
</dbReference>
<reference evidence="9" key="1">
    <citation type="submission" date="2022-07" db="EMBL/GenBank/DDBJ databases">
        <title>Ectorhizobium quercum gen.nov., sp. nov.</title>
        <authorList>
            <person name="Ma T."/>
            <person name="Li Y."/>
        </authorList>
    </citation>
    <scope>NUCLEOTIDE SEQUENCE</scope>
    <source>
        <strain evidence="9">BDR2-2</strain>
    </source>
</reference>
<dbReference type="InterPro" id="IPR011639">
    <property type="entry name" value="MethylTrfase_TaqI-like_dom"/>
</dbReference>
<protein>
    <recommendedName>
        <fullName evidence="1">site-specific DNA-methyltransferase (adenine-specific)</fullName>
        <ecNumber evidence="1">2.1.1.72</ecNumber>
    </recommendedName>
</protein>
<accession>A0AAE3N0K1</accession>
<evidence type="ECO:0000256" key="2">
    <source>
        <dbReference type="ARBA" id="ARBA00022603"/>
    </source>
</evidence>
<dbReference type="EC" id="2.1.1.72" evidence="1"/>
<evidence type="ECO:0000256" key="1">
    <source>
        <dbReference type="ARBA" id="ARBA00011900"/>
    </source>
</evidence>
<dbReference type="Proteomes" id="UP001208771">
    <property type="component" value="Unassembled WGS sequence"/>
</dbReference>
<dbReference type="PANTHER" id="PTHR33841">
    <property type="entry name" value="DNA METHYLTRANSFERASE YEEA-RELATED"/>
    <property type="match status" value="1"/>
</dbReference>
<evidence type="ECO:0000256" key="3">
    <source>
        <dbReference type="ARBA" id="ARBA00022679"/>
    </source>
</evidence>
<keyword evidence="4" id="KW-0949">S-adenosyl-L-methionine</keyword>
<comment type="caution">
    <text evidence="9">The sequence shown here is derived from an EMBL/GenBank/DDBJ whole genome shotgun (WGS) entry which is preliminary data.</text>
</comment>
<evidence type="ECO:0000256" key="5">
    <source>
        <dbReference type="ARBA" id="ARBA00022747"/>
    </source>
</evidence>
<comment type="catalytic activity">
    <reaction evidence="7">
        <text>a 2'-deoxyadenosine in DNA + S-adenosyl-L-methionine = an N(6)-methyl-2'-deoxyadenosine in DNA + S-adenosyl-L-homocysteine + H(+)</text>
        <dbReference type="Rhea" id="RHEA:15197"/>
        <dbReference type="Rhea" id="RHEA-COMP:12418"/>
        <dbReference type="Rhea" id="RHEA-COMP:12419"/>
        <dbReference type="ChEBI" id="CHEBI:15378"/>
        <dbReference type="ChEBI" id="CHEBI:57856"/>
        <dbReference type="ChEBI" id="CHEBI:59789"/>
        <dbReference type="ChEBI" id="CHEBI:90615"/>
        <dbReference type="ChEBI" id="CHEBI:90616"/>
        <dbReference type="EC" id="2.1.1.72"/>
    </reaction>
</comment>
<dbReference type="AlphaFoldDB" id="A0AAE3N0K1"/>
<dbReference type="Gene3D" id="3.40.50.150">
    <property type="entry name" value="Vaccinia Virus protein VP39"/>
    <property type="match status" value="1"/>
</dbReference>
<gene>
    <name evidence="9" type="ORF">NOF55_11185</name>
</gene>